<dbReference type="AlphaFoldDB" id="A0AA37H0G0"/>
<name>A0AA37H0G0_9PEZI</name>
<dbReference type="EMBL" id="BPPX01000044">
    <property type="protein sequence ID" value="GJC89642.1"/>
    <property type="molecule type" value="Genomic_DNA"/>
</dbReference>
<accession>A0AA37H0G0</accession>
<gene>
    <name evidence="2" type="ORF">ColLi_12480</name>
</gene>
<feature type="region of interest" description="Disordered" evidence="1">
    <location>
        <begin position="1"/>
        <end position="26"/>
    </location>
</feature>
<dbReference type="Proteomes" id="UP001055172">
    <property type="component" value="Unassembled WGS sequence"/>
</dbReference>
<proteinExistence type="predicted"/>
<reference evidence="2 3" key="1">
    <citation type="submission" date="2021-07" db="EMBL/GenBank/DDBJ databases">
        <title>Genome data of Colletotrichum spaethianum.</title>
        <authorList>
            <person name="Utami Y.D."/>
            <person name="Hiruma K."/>
        </authorList>
    </citation>
    <scope>NUCLEOTIDE SEQUENCE [LARGE SCALE GENOMIC DNA]</scope>
    <source>
        <strain evidence="2 3">MAFF 242679</strain>
    </source>
</reference>
<organism evidence="2 3">
    <name type="scientific">Colletotrichum liriopes</name>
    <dbReference type="NCBI Taxonomy" id="708192"/>
    <lineage>
        <taxon>Eukaryota</taxon>
        <taxon>Fungi</taxon>
        <taxon>Dikarya</taxon>
        <taxon>Ascomycota</taxon>
        <taxon>Pezizomycotina</taxon>
        <taxon>Sordariomycetes</taxon>
        <taxon>Hypocreomycetidae</taxon>
        <taxon>Glomerellales</taxon>
        <taxon>Glomerellaceae</taxon>
        <taxon>Colletotrichum</taxon>
        <taxon>Colletotrichum spaethianum species complex</taxon>
    </lineage>
</organism>
<evidence type="ECO:0000313" key="2">
    <source>
        <dbReference type="EMBL" id="GJC89642.1"/>
    </source>
</evidence>
<evidence type="ECO:0000256" key="1">
    <source>
        <dbReference type="SAM" id="MobiDB-lite"/>
    </source>
</evidence>
<sequence length="154" mass="17492">MSTKFSKNKTPLTREEADGSGPSQRLEEENAAVVAVSQVYKALTSLVRGLTAIIRILNHLNMNINVATIPPDDDTAPEVWKEHRQEFKETLVEVYNATDRVLEMATCAEKHLDAGEHERLVRDVHHVRERIFLFLPQELYDCLVGKGKGVTRRK</sequence>
<protein>
    <submittedName>
        <fullName evidence="2">Uncharacterized protein</fullName>
    </submittedName>
</protein>
<evidence type="ECO:0000313" key="3">
    <source>
        <dbReference type="Proteomes" id="UP001055172"/>
    </source>
</evidence>
<keyword evidence="3" id="KW-1185">Reference proteome</keyword>
<feature type="compositionally biased region" description="Polar residues" evidence="1">
    <location>
        <begin position="1"/>
        <end position="11"/>
    </location>
</feature>
<comment type="caution">
    <text evidence="2">The sequence shown here is derived from an EMBL/GenBank/DDBJ whole genome shotgun (WGS) entry which is preliminary data.</text>
</comment>